<dbReference type="SUPFAM" id="SSF56784">
    <property type="entry name" value="HAD-like"/>
    <property type="match status" value="1"/>
</dbReference>
<organism evidence="5 6">
    <name type="scientific">Rhizobium lusitanum</name>
    <dbReference type="NCBI Taxonomy" id="293958"/>
    <lineage>
        <taxon>Bacteria</taxon>
        <taxon>Pseudomonadati</taxon>
        <taxon>Pseudomonadota</taxon>
        <taxon>Alphaproteobacteria</taxon>
        <taxon>Hyphomicrobiales</taxon>
        <taxon>Rhizobiaceae</taxon>
        <taxon>Rhizobium/Agrobacterium group</taxon>
        <taxon>Rhizobium</taxon>
    </lineage>
</organism>
<dbReference type="Gene3D" id="3.40.50.1000">
    <property type="entry name" value="HAD superfamily/HAD-like"/>
    <property type="match status" value="1"/>
</dbReference>
<dbReference type="NCBIfam" id="TIGR01488">
    <property type="entry name" value="HAD-SF-IB"/>
    <property type="match status" value="1"/>
</dbReference>
<dbReference type="PANTHER" id="PTHR28181:SF2">
    <property type="entry name" value="PHOSPHORIC MONOESTER HYDROLASE"/>
    <property type="match status" value="1"/>
</dbReference>
<dbReference type="PANTHER" id="PTHR28181">
    <property type="entry name" value="UPF0655 PROTEIN YCR015C"/>
    <property type="match status" value="1"/>
</dbReference>
<keyword evidence="3" id="KW-0378">Hydrolase</keyword>
<dbReference type="OrthoDB" id="9804940at2"/>
<dbReference type="Pfam" id="PF06888">
    <property type="entry name" value="Put_Phosphatase"/>
    <property type="match status" value="1"/>
</dbReference>
<dbReference type="AlphaFoldDB" id="A0A1C3UG49"/>
<dbReference type="NCBIfam" id="TIGR01489">
    <property type="entry name" value="DKMTPPase-SF"/>
    <property type="match status" value="1"/>
</dbReference>
<dbReference type="InterPro" id="IPR036412">
    <property type="entry name" value="HAD-like_sf"/>
</dbReference>
<comment type="cofactor">
    <cofactor evidence="1">
        <name>Mg(2+)</name>
        <dbReference type="ChEBI" id="CHEBI:18420"/>
    </cofactor>
</comment>
<evidence type="ECO:0000313" key="5">
    <source>
        <dbReference type="EMBL" id="SCB14419.1"/>
    </source>
</evidence>
<evidence type="ECO:0000256" key="3">
    <source>
        <dbReference type="ARBA" id="ARBA00022801"/>
    </source>
</evidence>
<reference evidence="6" key="1">
    <citation type="submission" date="2016-08" db="EMBL/GenBank/DDBJ databases">
        <authorList>
            <person name="Varghese N."/>
            <person name="Submissions Spin"/>
        </authorList>
    </citation>
    <scope>NUCLEOTIDE SEQUENCE [LARGE SCALE GENOMIC DNA]</scope>
    <source>
        <strain evidence="6">P1-7</strain>
    </source>
</reference>
<dbReference type="GO" id="GO:0016791">
    <property type="term" value="F:phosphatase activity"/>
    <property type="evidence" value="ECO:0007669"/>
    <property type="project" value="InterPro"/>
</dbReference>
<dbReference type="RefSeq" id="WP_037196096.1">
    <property type="nucleotide sequence ID" value="NZ_FMAF01000002.1"/>
</dbReference>
<protein>
    <submittedName>
        <fullName evidence="5">Haloacid Dehalogenase superfamily, subfamily IB, phosphoserine phosphatase-like/2,3-diketo-5-methylthio-1-phosphopentane phosphatase</fullName>
    </submittedName>
</protein>
<accession>A0A1C3UG49</accession>
<dbReference type="InterPro" id="IPR016965">
    <property type="entry name" value="Pase_PHOSPHO-typ"/>
</dbReference>
<sequence length="227" mass="25063">MQVFCDFDGTISIEDATDMVLSRFAGSEWEDIERLWKQGQIGSGECMRRQIALIQASRAELDQFLDTVSIDPGFESFLSYCRRDELPVTVVSDGVDYFIRRILARHGIEGLPIVANVLTCSFGQGAESYSLFPPFTATGCVSGSGVCKCRVVDSADLQVYIGDGRSDFCVSDKVDLVFAKAKLADYCDENGIPYVAFEDFSDLLPKMEAVLPSVVRRPRVLPHSKTA</sequence>
<dbReference type="GO" id="GO:0046872">
    <property type="term" value="F:metal ion binding"/>
    <property type="evidence" value="ECO:0007669"/>
    <property type="project" value="UniProtKB-KW"/>
</dbReference>
<evidence type="ECO:0000256" key="4">
    <source>
        <dbReference type="ARBA" id="ARBA00022842"/>
    </source>
</evidence>
<proteinExistence type="predicted"/>
<evidence type="ECO:0000256" key="2">
    <source>
        <dbReference type="ARBA" id="ARBA00022723"/>
    </source>
</evidence>
<name>A0A1C3UG49_9HYPH</name>
<gene>
    <name evidence="5" type="ORF">GA0061101_102331</name>
</gene>
<dbReference type="InterPro" id="IPR023214">
    <property type="entry name" value="HAD_sf"/>
</dbReference>
<evidence type="ECO:0000313" key="6">
    <source>
        <dbReference type="Proteomes" id="UP000199205"/>
    </source>
</evidence>
<dbReference type="InterPro" id="IPR006384">
    <property type="entry name" value="HAD_hydro_PyrdxlP_Pase-like"/>
</dbReference>
<dbReference type="Gene3D" id="3.90.1470.20">
    <property type="match status" value="1"/>
</dbReference>
<dbReference type="InterPro" id="IPR050849">
    <property type="entry name" value="HAD-like_hydrolase_phosphatase"/>
</dbReference>
<evidence type="ECO:0000256" key="1">
    <source>
        <dbReference type="ARBA" id="ARBA00001946"/>
    </source>
</evidence>
<keyword evidence="4" id="KW-0460">Magnesium</keyword>
<dbReference type="Proteomes" id="UP000199205">
    <property type="component" value="Unassembled WGS sequence"/>
</dbReference>
<keyword evidence="2" id="KW-0479">Metal-binding</keyword>
<dbReference type="EMBL" id="FMAF01000002">
    <property type="protein sequence ID" value="SCB14419.1"/>
    <property type="molecule type" value="Genomic_DNA"/>
</dbReference>